<evidence type="ECO:0000256" key="2">
    <source>
        <dbReference type="ARBA" id="ARBA00023002"/>
    </source>
</evidence>
<gene>
    <name evidence="4" type="ORF">PMIN01_10605</name>
</gene>
<reference evidence="4" key="1">
    <citation type="journal article" date="2020" name="Mol. Plant Microbe Interact.">
        <title>Genome Sequence of the Biocontrol Agent Coniothyrium minitans strain Conio (IMI 134523).</title>
        <authorList>
            <person name="Patel D."/>
            <person name="Shittu T.A."/>
            <person name="Baroncelli R."/>
            <person name="Muthumeenakshi S."/>
            <person name="Osborne T.H."/>
            <person name="Janganan T.K."/>
            <person name="Sreenivasaprasad S."/>
        </authorList>
    </citation>
    <scope>NUCLEOTIDE SEQUENCE</scope>
    <source>
        <strain evidence="4">Conio</strain>
    </source>
</reference>
<proteinExistence type="predicted"/>
<dbReference type="PANTHER" id="PTHR47706">
    <property type="entry name" value="NMRA-LIKE FAMILY PROTEIN"/>
    <property type="match status" value="1"/>
</dbReference>
<protein>
    <submittedName>
        <fullName evidence="4">Isoflavone reductase</fullName>
    </submittedName>
</protein>
<dbReference type="Pfam" id="PF05368">
    <property type="entry name" value="NmrA"/>
    <property type="match status" value="1"/>
</dbReference>
<evidence type="ECO:0000313" key="5">
    <source>
        <dbReference type="Proteomes" id="UP000756921"/>
    </source>
</evidence>
<dbReference type="InterPro" id="IPR051609">
    <property type="entry name" value="NmrA/Isoflavone_reductase-like"/>
</dbReference>
<dbReference type="PANTHER" id="PTHR47706:SF11">
    <property type="entry name" value="ISOFLAVONE REDUCTASE FAMILY PROTEIN (AFU_ORTHOLOGUE AFUA_1G12510)"/>
    <property type="match status" value="1"/>
</dbReference>
<comment type="caution">
    <text evidence="4">The sequence shown here is derived from an EMBL/GenBank/DDBJ whole genome shotgun (WGS) entry which is preliminary data.</text>
</comment>
<keyword evidence="5" id="KW-1185">Reference proteome</keyword>
<feature type="domain" description="NmrA-like" evidence="3">
    <location>
        <begin position="20"/>
        <end position="195"/>
    </location>
</feature>
<evidence type="ECO:0000313" key="4">
    <source>
        <dbReference type="EMBL" id="KAF9731588.1"/>
    </source>
</evidence>
<dbReference type="AlphaFoldDB" id="A0A9P6KLJ0"/>
<evidence type="ECO:0000256" key="1">
    <source>
        <dbReference type="ARBA" id="ARBA00022857"/>
    </source>
</evidence>
<dbReference type="Gene3D" id="3.40.50.720">
    <property type="entry name" value="NAD(P)-binding Rossmann-like Domain"/>
    <property type="match status" value="1"/>
</dbReference>
<keyword evidence="2" id="KW-0560">Oxidoreductase</keyword>
<sequence>MAPLPKKILVFGATGVIGYDTVISALGRSTILLQIPLLRLAEASRPIHTFFPSEFGADIEYSPRTSPHEKPHQLKLQVRDYVRGHIRKVAVTYLVTGPYSDLYLSAQTGGFERAGNFDVKGGKAVLLGDGHGRVAFTSMRDVGGLLVAALKTPVEVLPRVLKVNSFTATPRGILAEFERQTGKEWSVEYTSAEELRRLEAEAWKKGDGTRYTLRSIWTEGGTLYSERDNGRVGEPNVETLEGQVRRAIEKQGEVGQA</sequence>
<name>A0A9P6KLJ0_9PLEO</name>
<dbReference type="EMBL" id="WJXW01000012">
    <property type="protein sequence ID" value="KAF9731588.1"/>
    <property type="molecule type" value="Genomic_DNA"/>
</dbReference>
<dbReference type="InterPro" id="IPR036291">
    <property type="entry name" value="NAD(P)-bd_dom_sf"/>
</dbReference>
<accession>A0A9P6KLJ0</accession>
<dbReference type="SUPFAM" id="SSF51735">
    <property type="entry name" value="NAD(P)-binding Rossmann-fold domains"/>
    <property type="match status" value="1"/>
</dbReference>
<organism evidence="4 5">
    <name type="scientific">Paraphaeosphaeria minitans</name>
    <dbReference type="NCBI Taxonomy" id="565426"/>
    <lineage>
        <taxon>Eukaryota</taxon>
        <taxon>Fungi</taxon>
        <taxon>Dikarya</taxon>
        <taxon>Ascomycota</taxon>
        <taxon>Pezizomycotina</taxon>
        <taxon>Dothideomycetes</taxon>
        <taxon>Pleosporomycetidae</taxon>
        <taxon>Pleosporales</taxon>
        <taxon>Massarineae</taxon>
        <taxon>Didymosphaeriaceae</taxon>
        <taxon>Paraphaeosphaeria</taxon>
    </lineage>
</organism>
<evidence type="ECO:0000259" key="3">
    <source>
        <dbReference type="Pfam" id="PF05368"/>
    </source>
</evidence>
<dbReference type="Proteomes" id="UP000756921">
    <property type="component" value="Unassembled WGS sequence"/>
</dbReference>
<dbReference type="OrthoDB" id="419598at2759"/>
<keyword evidence="1" id="KW-0521">NADP</keyword>
<dbReference type="GO" id="GO:0016491">
    <property type="term" value="F:oxidoreductase activity"/>
    <property type="evidence" value="ECO:0007669"/>
    <property type="project" value="UniProtKB-KW"/>
</dbReference>
<dbReference type="InterPro" id="IPR008030">
    <property type="entry name" value="NmrA-like"/>
</dbReference>